<dbReference type="InterPro" id="IPR043733">
    <property type="entry name" value="DUF5677"/>
</dbReference>
<reference evidence="1" key="2">
    <citation type="journal article" date="2021" name="PeerJ">
        <title>Extensive microbial diversity within the chicken gut microbiome revealed by metagenomics and culture.</title>
        <authorList>
            <person name="Gilroy R."/>
            <person name="Ravi A."/>
            <person name="Getino M."/>
            <person name="Pursley I."/>
            <person name="Horton D.L."/>
            <person name="Alikhan N.F."/>
            <person name="Baker D."/>
            <person name="Gharbi K."/>
            <person name="Hall N."/>
            <person name="Watson M."/>
            <person name="Adriaenssens E.M."/>
            <person name="Foster-Nyarko E."/>
            <person name="Jarju S."/>
            <person name="Secka A."/>
            <person name="Antonio M."/>
            <person name="Oren A."/>
            <person name="Chaudhuri R.R."/>
            <person name="La Ragione R."/>
            <person name="Hildebrand F."/>
            <person name="Pallen M.J."/>
        </authorList>
    </citation>
    <scope>NUCLEOTIDE SEQUENCE</scope>
    <source>
        <strain evidence="1">C6-149</strain>
    </source>
</reference>
<gene>
    <name evidence="1" type="ORF">IAA89_06850</name>
</gene>
<reference evidence="1" key="1">
    <citation type="submission" date="2020-10" db="EMBL/GenBank/DDBJ databases">
        <authorList>
            <person name="Gilroy R."/>
        </authorList>
    </citation>
    <scope>NUCLEOTIDE SEQUENCE</scope>
    <source>
        <strain evidence="1">C6-149</strain>
    </source>
</reference>
<evidence type="ECO:0000313" key="2">
    <source>
        <dbReference type="Proteomes" id="UP000823614"/>
    </source>
</evidence>
<sequence>MKTDLITKIQLLIDNLKDKLQIDDRLAQLTLDSMLQINADITLDFMQAVQRHDSVTSRILSRTIYERSVFILFILYNKEEMVSRAQLFYHSSILRQYLWVNYICQKPQNFQKVDLFLKSYAKQNAWCKKNLHQDLLNVIQERITEEREAFNKIECKANYCNLNEFKRDDRRKTWYRVNPDVWGKGTKISGIADVSRLVLNDPNNYCYKLFYGFNSLFTHGYYIDSIDNNNLLSPDRLNVYVKLITGILFGIADSLSEISKLSQKEIQELQLLKQQVKKLFKIKPRLLLPNKSKNIDVVDGQAWSYYQKQVQQTVTAYQFLRSQNRNQSARILLRSLNEQWVGYRWILKQPTKELQQKMFQRLVLTERIQLLKDIRLLAPQNSVQKINRLLIQLNNKYEEMAQEVMSDRTLAKDKAHQRWFAVDKNDNAVSVKTLRSMEQQVLDNGNVYYMYANGFHSVHAHGINLGLSFKLNKKDDVFLLDDVNNMKIADQLVELLTKTEN</sequence>
<organism evidence="1 2">
    <name type="scientific">Candidatus Gallilactobacillus intestinavium</name>
    <dbReference type="NCBI Taxonomy" id="2840838"/>
    <lineage>
        <taxon>Bacteria</taxon>
        <taxon>Bacillati</taxon>
        <taxon>Bacillota</taxon>
        <taxon>Bacilli</taxon>
        <taxon>Lactobacillales</taxon>
        <taxon>Lactobacillaceae</taxon>
        <taxon>Lactobacillaceae incertae sedis</taxon>
        <taxon>Candidatus Gallilactobacillus</taxon>
    </lineage>
</organism>
<comment type="caution">
    <text evidence="1">The sequence shown here is derived from an EMBL/GenBank/DDBJ whole genome shotgun (WGS) entry which is preliminary data.</text>
</comment>
<dbReference type="EMBL" id="JADIMP010000109">
    <property type="protein sequence ID" value="MBO8442125.1"/>
    <property type="molecule type" value="Genomic_DNA"/>
</dbReference>
<proteinExistence type="predicted"/>
<evidence type="ECO:0000313" key="1">
    <source>
        <dbReference type="EMBL" id="MBO8442125.1"/>
    </source>
</evidence>
<dbReference type="AlphaFoldDB" id="A0A9D9H5S8"/>
<accession>A0A9D9H5S8</accession>
<name>A0A9D9H5S8_9LACO</name>
<dbReference type="Proteomes" id="UP000823614">
    <property type="component" value="Unassembled WGS sequence"/>
</dbReference>
<dbReference type="Pfam" id="PF18928">
    <property type="entry name" value="DUF5677"/>
    <property type="match status" value="1"/>
</dbReference>
<protein>
    <submittedName>
        <fullName evidence="1">Uncharacterized protein</fullName>
    </submittedName>
</protein>